<gene>
    <name evidence="3" type="ORF">HUK68_01455</name>
</gene>
<keyword evidence="1" id="KW-1133">Transmembrane helix</keyword>
<dbReference type="PANTHER" id="PTHR38457">
    <property type="entry name" value="REGULATOR ABRB-RELATED"/>
    <property type="match status" value="1"/>
</dbReference>
<feature type="transmembrane region" description="Helical" evidence="1">
    <location>
        <begin position="266"/>
        <end position="292"/>
    </location>
</feature>
<dbReference type="GO" id="GO:0016020">
    <property type="term" value="C:membrane"/>
    <property type="evidence" value="ECO:0007669"/>
    <property type="project" value="InterPro"/>
</dbReference>
<dbReference type="RefSeq" id="WP_175502596.1">
    <property type="nucleotide sequence ID" value="NZ_CAURQT010000002.1"/>
</dbReference>
<feature type="signal peptide" evidence="2">
    <location>
        <begin position="1"/>
        <end position="18"/>
    </location>
</feature>
<dbReference type="AlphaFoldDB" id="A0A6N1X6D7"/>
<protein>
    <submittedName>
        <fullName evidence="3">AbrB family transcriptional regulator</fullName>
    </submittedName>
</protein>
<evidence type="ECO:0000313" key="4">
    <source>
        <dbReference type="Proteomes" id="UP000509579"/>
    </source>
</evidence>
<dbReference type="InterPro" id="IPR007820">
    <property type="entry name" value="AbrB_fam"/>
</dbReference>
<keyword evidence="2" id="KW-0732">Signal</keyword>
<evidence type="ECO:0000313" key="3">
    <source>
        <dbReference type="EMBL" id="QKV54901.1"/>
    </source>
</evidence>
<dbReference type="GO" id="GO:0010468">
    <property type="term" value="P:regulation of gene expression"/>
    <property type="evidence" value="ECO:0007669"/>
    <property type="project" value="InterPro"/>
</dbReference>
<dbReference type="PIRSF" id="PIRSF038991">
    <property type="entry name" value="Protein_AbrB"/>
    <property type="match status" value="1"/>
</dbReference>
<feature type="transmembrane region" description="Helical" evidence="1">
    <location>
        <begin position="59"/>
        <end position="77"/>
    </location>
</feature>
<keyword evidence="4" id="KW-1185">Reference proteome</keyword>
<keyword evidence="1" id="KW-0472">Membrane</keyword>
<reference evidence="3 4" key="1">
    <citation type="submission" date="2020-06" db="EMBL/GenBank/DDBJ databases">
        <title>Acidovorax antarctica sp. nov., isolated from Corinth ice sheet soil, Antarctic Fields Peninsula.</title>
        <authorList>
            <person name="Xu Q."/>
            <person name="Peng F."/>
        </authorList>
    </citation>
    <scope>NUCLEOTIDE SEQUENCE [LARGE SCALE GENOMIC DNA]</scope>
    <source>
        <strain evidence="3 4">16-35-5</strain>
    </source>
</reference>
<feature type="transmembrane region" description="Helical" evidence="1">
    <location>
        <begin position="30"/>
        <end position="47"/>
    </location>
</feature>
<dbReference type="InterPro" id="IPR017516">
    <property type="entry name" value="AbrB_dup"/>
</dbReference>
<dbReference type="Proteomes" id="UP000509579">
    <property type="component" value="Chromosome"/>
</dbReference>
<name>A0A6N1X6D7_9BURK</name>
<dbReference type="Pfam" id="PF05145">
    <property type="entry name" value="AbrB"/>
    <property type="match status" value="1"/>
</dbReference>
<feature type="transmembrane region" description="Helical" evidence="1">
    <location>
        <begin position="157"/>
        <end position="175"/>
    </location>
</feature>
<evidence type="ECO:0000256" key="1">
    <source>
        <dbReference type="SAM" id="Phobius"/>
    </source>
</evidence>
<sequence length="352" mass="37593">MRLHFPLRVLLTAAGAWAAAQLCLWWNTPLPWMLGPLIATSLASMGGAPTASWGMARNAAQWTIGAALGLYFTPSVTALVASMWWAIVLGIAFALLLGWLFGAWLYRVHAPRMPGVPAQELRATCYFAGAIGAASEMTLLSERENARTELVASSHSLRLVIVTVVIPFALQWSGLHGIGAWGAARVVHMPGLALLVLCTGLGAWLMLRLKRANPWFLGALLASMGLAMSGLELSAVPQPMMNAAQLLIGVSLGVRFKRDFLRTAPAWLGTVAAGSLVLMALCAAFAAAMAWATQLPWVTMVLATAPGGIAEMAITAKVLQLGVPVVTALQVCRLMAVLLLVEPMYRWLYKRA</sequence>
<dbReference type="KEGG" id="aant:HUK68_01455"/>
<dbReference type="EMBL" id="CP054840">
    <property type="protein sequence ID" value="QKV54901.1"/>
    <property type="molecule type" value="Genomic_DNA"/>
</dbReference>
<feature type="chain" id="PRO_5027091832" evidence="2">
    <location>
        <begin position="19"/>
        <end position="352"/>
    </location>
</feature>
<keyword evidence="1" id="KW-0812">Transmembrane</keyword>
<accession>A0A6N1X6D7</accession>
<dbReference type="NCBIfam" id="TIGR03082">
    <property type="entry name" value="Gneg_AbrB_dup"/>
    <property type="match status" value="1"/>
</dbReference>
<evidence type="ECO:0000256" key="2">
    <source>
        <dbReference type="SAM" id="SignalP"/>
    </source>
</evidence>
<organism evidence="3 4">
    <name type="scientific">Comamonas antarctica</name>
    <dbReference type="NCBI Taxonomy" id="2743470"/>
    <lineage>
        <taxon>Bacteria</taxon>
        <taxon>Pseudomonadati</taxon>
        <taxon>Pseudomonadota</taxon>
        <taxon>Betaproteobacteria</taxon>
        <taxon>Burkholderiales</taxon>
        <taxon>Comamonadaceae</taxon>
        <taxon>Comamonas</taxon>
    </lineage>
</organism>
<feature type="transmembrane region" description="Helical" evidence="1">
    <location>
        <begin position="83"/>
        <end position="106"/>
    </location>
</feature>
<proteinExistence type="predicted"/>
<feature type="transmembrane region" description="Helical" evidence="1">
    <location>
        <begin position="321"/>
        <end position="341"/>
    </location>
</feature>
<feature type="transmembrane region" description="Helical" evidence="1">
    <location>
        <begin position="214"/>
        <end position="231"/>
    </location>
</feature>
<dbReference type="PANTHER" id="PTHR38457:SF1">
    <property type="entry name" value="REGULATOR ABRB-RELATED"/>
    <property type="match status" value="1"/>
</dbReference>
<feature type="transmembrane region" description="Helical" evidence="1">
    <location>
        <begin position="187"/>
        <end position="207"/>
    </location>
</feature>